<dbReference type="AlphaFoldDB" id="A0A5C8EX66"/>
<organism evidence="1 2">
    <name type="scientific">Brachyspira aalborgi</name>
    <dbReference type="NCBI Taxonomy" id="29522"/>
    <lineage>
        <taxon>Bacteria</taxon>
        <taxon>Pseudomonadati</taxon>
        <taxon>Spirochaetota</taxon>
        <taxon>Spirochaetia</taxon>
        <taxon>Brachyspirales</taxon>
        <taxon>Brachyspiraceae</taxon>
        <taxon>Brachyspira</taxon>
    </lineage>
</organism>
<evidence type="ECO:0000313" key="1">
    <source>
        <dbReference type="EMBL" id="TXJ40790.1"/>
    </source>
</evidence>
<reference evidence="1 2" key="1">
    <citation type="journal article" date="1992" name="Lakartidningen">
        <title>[Penicillin V and not amoxicillin is the first choice preparation in acute otitis].</title>
        <authorList>
            <person name="Kamme C."/>
            <person name="Lundgren K."/>
            <person name="Prellner K."/>
        </authorList>
    </citation>
    <scope>NUCLEOTIDE SEQUENCE [LARGE SCALE GENOMIC DNA]</scope>
    <source>
        <strain evidence="1 2">PC3997IV</strain>
    </source>
</reference>
<dbReference type="NCBIfam" id="TIGR04474">
    <property type="entry name" value="tcm_partner"/>
    <property type="match status" value="1"/>
</dbReference>
<accession>A0A5C8EX66</accession>
<evidence type="ECO:0000313" key="2">
    <source>
        <dbReference type="Proteomes" id="UP000325002"/>
    </source>
</evidence>
<gene>
    <name evidence="1" type="primary">tcmP</name>
    <name evidence="1" type="ORF">EPJ81_01780</name>
</gene>
<name>A0A5C8EX66_9SPIR</name>
<dbReference type="Proteomes" id="UP000325002">
    <property type="component" value="Unassembled WGS sequence"/>
</dbReference>
<dbReference type="RefSeq" id="WP_147778063.1">
    <property type="nucleotide sequence ID" value="NZ_SAYD01000007.1"/>
</dbReference>
<comment type="caution">
    <text evidence="1">The sequence shown here is derived from an EMBL/GenBank/DDBJ whole genome shotgun (WGS) entry which is preliminary data.</text>
</comment>
<protein>
    <submittedName>
        <fullName evidence="1">Three-Cys-motif partner protein TcmP</fullName>
    </submittedName>
</protein>
<dbReference type="EMBL" id="SAYD01000007">
    <property type="protein sequence ID" value="TXJ40790.1"/>
    <property type="molecule type" value="Genomic_DNA"/>
</dbReference>
<sequence length="412" mass="48139">MAKDKKYDWGIGNPLPKIEEHSLVKLNIIEKYLEAYMRHLTISPYPQNLKFAVIDGFSGGGLYKDIKGQEILGSPLRVLETIERLKKEITFERENKNFGKINFDIPVYCIEKDRNVFKFLKQTINQRGFGNSANIINGEFEKIYNNIIKELQSKEYKRAVFLLDQYGYIEANIETIRTILNSFYNVEIILTFACDSLIDYLSSSNKNILIKLGLDNDDITHLLDTKKDNDGNRRILQFTLLNSIINKVGTSCYYTPFFIKGSKTHRAYWLLHFSMHPTARNEMVKLHYENHNAFIHYGGGGFDMFGYSTKDKDTLNPFLFAEQDRLDSLELIKTQIQNKVGDYNNKTFETLIQNEINYTPATIETIKESLQEQIYYGDIDIIDPKTNKRVKNYKNIKSEYIIKDNKQKRFNF</sequence>
<proteinExistence type="predicted"/>
<dbReference type="InterPro" id="IPR031009">
    <property type="entry name" value="Tcm_partner"/>
</dbReference>